<dbReference type="Proteomes" id="UP001054902">
    <property type="component" value="Unassembled WGS sequence"/>
</dbReference>
<evidence type="ECO:0000313" key="2">
    <source>
        <dbReference type="Proteomes" id="UP001054902"/>
    </source>
</evidence>
<keyword evidence="2" id="KW-1185">Reference proteome</keyword>
<reference evidence="1 2" key="1">
    <citation type="journal article" date="2021" name="Sci. Rep.">
        <title>The genome of the diatom Chaetoceros tenuissimus carries an ancient integrated fragment of an extant virus.</title>
        <authorList>
            <person name="Hongo Y."/>
            <person name="Kimura K."/>
            <person name="Takaki Y."/>
            <person name="Yoshida Y."/>
            <person name="Baba S."/>
            <person name="Kobayashi G."/>
            <person name="Nagasaki K."/>
            <person name="Hano T."/>
            <person name="Tomaru Y."/>
        </authorList>
    </citation>
    <scope>NUCLEOTIDE SEQUENCE [LARGE SCALE GENOMIC DNA]</scope>
    <source>
        <strain evidence="1 2">NIES-3715</strain>
    </source>
</reference>
<accession>A0AAD3CLU9</accession>
<dbReference type="EMBL" id="BLLK01000027">
    <property type="protein sequence ID" value="GFH48323.1"/>
    <property type="molecule type" value="Genomic_DNA"/>
</dbReference>
<sequence>MCEEGGICRRQVFKISEQHKQKIIDDACTGDKRCRWNKKEQLKYDPMFNLVCFRQTDEGIELYFRLAKGKPPLAEYVEDEMELYWCFPRVSTLLHPKKTMGNCCIATLSLTLRLGISPVHPIIDPPHILRYRNKRKDKNDYIVKECGAAKIRISSVCYVLGGNTITCISKQNKSSLGEPCAALAKTGITGDIYPCSFSWDNERKELLEEIHTTMDDNILFATEIAKERNLEILQKIKEKTPNLRTLF</sequence>
<gene>
    <name evidence="1" type="ORF">CTEN210_04799</name>
</gene>
<evidence type="ECO:0000313" key="1">
    <source>
        <dbReference type="EMBL" id="GFH48323.1"/>
    </source>
</evidence>
<protein>
    <submittedName>
        <fullName evidence="1">Uncharacterized protein</fullName>
    </submittedName>
</protein>
<comment type="caution">
    <text evidence="1">The sequence shown here is derived from an EMBL/GenBank/DDBJ whole genome shotgun (WGS) entry which is preliminary data.</text>
</comment>
<dbReference type="AlphaFoldDB" id="A0AAD3CLU9"/>
<organism evidence="1 2">
    <name type="scientific">Chaetoceros tenuissimus</name>
    <dbReference type="NCBI Taxonomy" id="426638"/>
    <lineage>
        <taxon>Eukaryota</taxon>
        <taxon>Sar</taxon>
        <taxon>Stramenopiles</taxon>
        <taxon>Ochrophyta</taxon>
        <taxon>Bacillariophyta</taxon>
        <taxon>Coscinodiscophyceae</taxon>
        <taxon>Chaetocerotophycidae</taxon>
        <taxon>Chaetocerotales</taxon>
        <taxon>Chaetocerotaceae</taxon>
        <taxon>Chaetoceros</taxon>
    </lineage>
</organism>
<name>A0AAD3CLU9_9STRA</name>
<proteinExistence type="predicted"/>